<organism evidence="2 3">
    <name type="scientific">Mytilus galloprovincialis</name>
    <name type="common">Mediterranean mussel</name>
    <dbReference type="NCBI Taxonomy" id="29158"/>
    <lineage>
        <taxon>Eukaryota</taxon>
        <taxon>Metazoa</taxon>
        <taxon>Spiralia</taxon>
        <taxon>Lophotrochozoa</taxon>
        <taxon>Mollusca</taxon>
        <taxon>Bivalvia</taxon>
        <taxon>Autobranchia</taxon>
        <taxon>Pteriomorphia</taxon>
        <taxon>Mytilida</taxon>
        <taxon>Mytiloidea</taxon>
        <taxon>Mytilidae</taxon>
        <taxon>Mytilinae</taxon>
        <taxon>Mytilus</taxon>
    </lineage>
</organism>
<accession>A0A8B6FFG8</accession>
<keyword evidence="1" id="KW-0175">Coiled coil</keyword>
<comment type="caution">
    <text evidence="2">The sequence shown here is derived from an EMBL/GenBank/DDBJ whole genome shotgun (WGS) entry which is preliminary data.</text>
</comment>
<evidence type="ECO:0000256" key="1">
    <source>
        <dbReference type="SAM" id="Coils"/>
    </source>
</evidence>
<evidence type="ECO:0000313" key="2">
    <source>
        <dbReference type="EMBL" id="VDI49312.1"/>
    </source>
</evidence>
<sequence length="128" mass="14844">MATIDSTPFCDICQHRDLNKSAEEYCPQCEEALCDRKRNLTELREQKRVISEHIKDKRNEINVLLAHLEEELLEKVSALEKTNCEKIAEVITKLEDEKEKVEGIQKDVESVKMFASDLQIFMGTKAFQ</sequence>
<reference evidence="2" key="1">
    <citation type="submission" date="2018-11" db="EMBL/GenBank/DDBJ databases">
        <authorList>
            <person name="Alioto T."/>
            <person name="Alioto T."/>
        </authorList>
    </citation>
    <scope>NUCLEOTIDE SEQUENCE</scope>
</reference>
<dbReference type="AlphaFoldDB" id="A0A8B6FFG8"/>
<name>A0A8B6FFG8_MYTGA</name>
<dbReference type="OrthoDB" id="6131248at2759"/>
<proteinExistence type="predicted"/>
<feature type="coiled-coil region" evidence="1">
    <location>
        <begin position="40"/>
        <end position="107"/>
    </location>
</feature>
<gene>
    <name evidence="2" type="ORF">MGAL_10B004597</name>
</gene>
<evidence type="ECO:0000313" key="3">
    <source>
        <dbReference type="Proteomes" id="UP000596742"/>
    </source>
</evidence>
<dbReference type="Proteomes" id="UP000596742">
    <property type="component" value="Unassembled WGS sequence"/>
</dbReference>
<dbReference type="EMBL" id="UYJE01006823">
    <property type="protein sequence ID" value="VDI49312.1"/>
    <property type="molecule type" value="Genomic_DNA"/>
</dbReference>
<protein>
    <submittedName>
        <fullName evidence="2">Uncharacterized protein</fullName>
    </submittedName>
</protein>
<keyword evidence="3" id="KW-1185">Reference proteome</keyword>